<dbReference type="Pfam" id="PF07687">
    <property type="entry name" value="M20_dimer"/>
    <property type="match status" value="1"/>
</dbReference>
<organism evidence="6 7">
    <name type="scientific">Coniosporium apollinis</name>
    <dbReference type="NCBI Taxonomy" id="61459"/>
    <lineage>
        <taxon>Eukaryota</taxon>
        <taxon>Fungi</taxon>
        <taxon>Dikarya</taxon>
        <taxon>Ascomycota</taxon>
        <taxon>Pezizomycotina</taxon>
        <taxon>Dothideomycetes</taxon>
        <taxon>Dothideomycetes incertae sedis</taxon>
        <taxon>Coniosporium</taxon>
    </lineage>
</organism>
<comment type="caution">
    <text evidence="6">The sequence shown here is derived from an EMBL/GenBank/DDBJ whole genome shotgun (WGS) entry which is preliminary data.</text>
</comment>
<evidence type="ECO:0000313" key="6">
    <source>
        <dbReference type="EMBL" id="KAJ9652268.1"/>
    </source>
</evidence>
<keyword evidence="7" id="KW-1185">Reference proteome</keyword>
<dbReference type="PANTHER" id="PTHR11014">
    <property type="entry name" value="PEPTIDASE M20 FAMILY MEMBER"/>
    <property type="match status" value="1"/>
</dbReference>
<evidence type="ECO:0000256" key="1">
    <source>
        <dbReference type="ARBA" id="ARBA00006247"/>
    </source>
</evidence>
<evidence type="ECO:0000259" key="4">
    <source>
        <dbReference type="Pfam" id="PF06011"/>
    </source>
</evidence>
<evidence type="ECO:0000256" key="2">
    <source>
        <dbReference type="SAM" id="MobiDB-lite"/>
    </source>
</evidence>
<dbReference type="Pfam" id="PF01546">
    <property type="entry name" value="Peptidase_M20"/>
    <property type="match status" value="1"/>
</dbReference>
<gene>
    <name evidence="6" type="ORF">H2201_009233</name>
</gene>
<dbReference type="InterPro" id="IPR010308">
    <property type="entry name" value="TRP_C"/>
</dbReference>
<feature type="compositionally biased region" description="Polar residues" evidence="2">
    <location>
        <begin position="112"/>
        <end position="121"/>
    </location>
</feature>
<reference evidence="6" key="1">
    <citation type="submission" date="2022-10" db="EMBL/GenBank/DDBJ databases">
        <title>Culturing micro-colonial fungi from biological soil crusts in the Mojave desert and describing Neophaeococcomyces mojavensis, and introducing the new genera and species Taxawa tesnikishii.</title>
        <authorList>
            <person name="Kurbessoian T."/>
            <person name="Stajich J.E."/>
        </authorList>
    </citation>
    <scope>NUCLEOTIDE SEQUENCE</scope>
    <source>
        <strain evidence="6">TK_1</strain>
    </source>
</reference>
<dbReference type="EMBL" id="JAPDRL010000435">
    <property type="protein sequence ID" value="KAJ9652268.1"/>
    <property type="molecule type" value="Genomic_DNA"/>
</dbReference>
<evidence type="ECO:0000256" key="3">
    <source>
        <dbReference type="SAM" id="SignalP"/>
    </source>
</evidence>
<proteinExistence type="inferred from homology"/>
<feature type="signal peptide" evidence="3">
    <location>
        <begin position="1"/>
        <end position="27"/>
    </location>
</feature>
<feature type="region of interest" description="Disordered" evidence="2">
    <location>
        <begin position="73"/>
        <end position="186"/>
    </location>
</feature>
<feature type="compositionally biased region" description="Polar residues" evidence="2">
    <location>
        <begin position="131"/>
        <end position="150"/>
    </location>
</feature>
<sequence length="608" mass="65548">MGVVFFIFNAAFAFILLLMVLFSSGYALFSKNPDTRYQPMRDDRGSFIKSQTQLTTELDALGATARGDANKNGGAGFYGKSRIEDADEEDSLSSGTLERRDQKAMDAGVATPASQSTTAFGPSSGGYASTDARQNSPSPYFGQRSNTSSPAPVYRGTERTGTMRSERSAGGGYRQQNSGSPWQRGAGYEGNIIKAHRPDLSPYESLYKHVHSHPELSFQEKETAAAIQAHLKKLGSYSVHPNIGGTGTAAVLENGTGTTVLLRADIDALPVEENTGLPYASKKRMKDADGVERPVMHACGHDMHFTSLLAAAELLLKAKDEWQGTLILCFQPAEEKGAGAQAMVDDGLYDRVPVPDVVLGAHVTPYRSGMIGTRRGLMSTAADSFHCTLYGRGGHASQPHQTIDPVVMAASTVMRLQTIRSREVDPARHAVVSVGSLRAGDTENIIPDRAELKINVRTMDAKTRERVLGSLKRIVEAESSASNAPKPPELKETTRFPFGVNDEDVTAKLEKTFSTVFEIGPHGYHSDIPPMGASEDFGILASAVKRPASFFVYGGTDPDAYDKAEKEGRLDEDIPNNHSPFFAPVVQPTMTCAVDGYAAAALTWLVKE</sequence>
<evidence type="ECO:0008006" key="8">
    <source>
        <dbReference type="Google" id="ProtNLM"/>
    </source>
</evidence>
<comment type="similarity">
    <text evidence="1">Belongs to the peptidase M20A family.</text>
</comment>
<dbReference type="PANTHER" id="PTHR11014:SF63">
    <property type="entry name" value="METALLOPEPTIDASE, PUTATIVE (AFU_ORTHOLOGUE AFUA_6G09600)-RELATED"/>
    <property type="match status" value="1"/>
</dbReference>
<dbReference type="NCBIfam" id="TIGR01891">
    <property type="entry name" value="amidohydrolases"/>
    <property type="match status" value="1"/>
</dbReference>
<dbReference type="SUPFAM" id="SSF53187">
    <property type="entry name" value="Zn-dependent exopeptidases"/>
    <property type="match status" value="1"/>
</dbReference>
<dbReference type="Gene3D" id="3.40.630.10">
    <property type="entry name" value="Zn peptidases"/>
    <property type="match status" value="1"/>
</dbReference>
<dbReference type="Gene3D" id="3.30.70.360">
    <property type="match status" value="1"/>
</dbReference>
<feature type="chain" id="PRO_5045949625" description="Peptidase M20 dimerisation domain-containing protein" evidence="3">
    <location>
        <begin position="28"/>
        <end position="608"/>
    </location>
</feature>
<dbReference type="InterPro" id="IPR011650">
    <property type="entry name" value="Peptidase_M20_dimer"/>
</dbReference>
<dbReference type="InterPro" id="IPR002933">
    <property type="entry name" value="Peptidase_M20"/>
</dbReference>
<name>A0ABQ9NKQ2_9PEZI</name>
<dbReference type="InterPro" id="IPR017439">
    <property type="entry name" value="Amidohydrolase"/>
</dbReference>
<dbReference type="Pfam" id="PF06011">
    <property type="entry name" value="TRP"/>
    <property type="match status" value="1"/>
</dbReference>
<accession>A0ABQ9NKQ2</accession>
<protein>
    <recommendedName>
        <fullName evidence="8">Peptidase M20 dimerisation domain-containing protein</fullName>
    </recommendedName>
</protein>
<dbReference type="Proteomes" id="UP001172684">
    <property type="component" value="Unassembled WGS sequence"/>
</dbReference>
<feature type="domain" description="TRP C-terminal" evidence="4">
    <location>
        <begin position="1"/>
        <end position="48"/>
    </location>
</feature>
<keyword evidence="3" id="KW-0732">Signal</keyword>
<evidence type="ECO:0000259" key="5">
    <source>
        <dbReference type="Pfam" id="PF07687"/>
    </source>
</evidence>
<feature type="domain" description="Peptidase M20 dimerisation" evidence="5">
    <location>
        <begin position="384"/>
        <end position="479"/>
    </location>
</feature>
<evidence type="ECO:0000313" key="7">
    <source>
        <dbReference type="Proteomes" id="UP001172684"/>
    </source>
</evidence>
<dbReference type="InterPro" id="IPR036264">
    <property type="entry name" value="Bact_exopeptidase_dim_dom"/>
</dbReference>
<dbReference type="SUPFAM" id="SSF55031">
    <property type="entry name" value="Bacterial exopeptidase dimerisation domain"/>
    <property type="match status" value="1"/>
</dbReference>